<dbReference type="SUPFAM" id="SSF52540">
    <property type="entry name" value="P-loop containing nucleoside triphosphate hydrolases"/>
    <property type="match status" value="1"/>
</dbReference>
<evidence type="ECO:0000259" key="5">
    <source>
        <dbReference type="SMART" id="SM00382"/>
    </source>
</evidence>
<dbReference type="SMART" id="SM00963">
    <property type="entry name" value="SRP54_N"/>
    <property type="match status" value="1"/>
</dbReference>
<dbReference type="Gene3D" id="3.40.50.300">
    <property type="entry name" value="P-loop containing nucleotide triphosphate hydrolases"/>
    <property type="match status" value="1"/>
</dbReference>
<dbReference type="Pfam" id="PF00448">
    <property type="entry name" value="SRP54"/>
    <property type="match status" value="1"/>
</dbReference>
<dbReference type="GO" id="GO:0048500">
    <property type="term" value="C:signal recognition particle"/>
    <property type="evidence" value="ECO:0007669"/>
    <property type="project" value="InterPro"/>
</dbReference>
<dbReference type="InterPro" id="IPR003593">
    <property type="entry name" value="AAA+_ATPase"/>
</dbReference>
<dbReference type="Gene3D" id="1.20.120.140">
    <property type="entry name" value="Signal recognition particle SRP54, nucleotide-binding domain"/>
    <property type="match status" value="1"/>
</dbReference>
<evidence type="ECO:0000256" key="1">
    <source>
        <dbReference type="ARBA" id="ARBA00004496"/>
    </source>
</evidence>
<dbReference type="SMART" id="SM00382">
    <property type="entry name" value="AAA"/>
    <property type="match status" value="1"/>
</dbReference>
<reference evidence="8" key="1">
    <citation type="submission" date="2013-08" db="EMBL/GenBank/DDBJ databases">
        <authorList>
            <person name="Mendez C."/>
            <person name="Richter M."/>
            <person name="Ferrer M."/>
            <person name="Sanchez J."/>
        </authorList>
    </citation>
    <scope>NUCLEOTIDE SEQUENCE</scope>
</reference>
<comment type="caution">
    <text evidence="8">The sequence shown here is derived from an EMBL/GenBank/DDBJ whole genome shotgun (WGS) entry which is preliminary data.</text>
</comment>
<dbReference type="PANTHER" id="PTHR11564:SF5">
    <property type="entry name" value="SIGNAL RECOGNITION PARTICLE SUBUNIT SRP54"/>
    <property type="match status" value="1"/>
</dbReference>
<feature type="domain" description="SRP54-type proteins GTP-binding" evidence="6">
    <location>
        <begin position="73"/>
        <end position="228"/>
    </location>
</feature>
<feature type="compositionally biased region" description="Basic and acidic residues" evidence="4">
    <location>
        <begin position="213"/>
        <end position="223"/>
    </location>
</feature>
<dbReference type="InterPro" id="IPR036225">
    <property type="entry name" value="SRP/SRP_N"/>
</dbReference>
<proteinExistence type="predicted"/>
<comment type="subcellular location">
    <subcellularLocation>
        <location evidence="1">Cytoplasm</location>
    </subcellularLocation>
</comment>
<dbReference type="AlphaFoldDB" id="T1DCD2"/>
<dbReference type="EMBL" id="AUZY01000041">
    <property type="protein sequence ID" value="EQD79740.1"/>
    <property type="molecule type" value="Genomic_DNA"/>
</dbReference>
<dbReference type="InterPro" id="IPR022941">
    <property type="entry name" value="SRP54"/>
</dbReference>
<dbReference type="GO" id="GO:0006614">
    <property type="term" value="P:SRP-dependent cotranslational protein targeting to membrane"/>
    <property type="evidence" value="ECO:0007669"/>
    <property type="project" value="InterPro"/>
</dbReference>
<evidence type="ECO:0000259" key="6">
    <source>
        <dbReference type="SMART" id="SM00962"/>
    </source>
</evidence>
<evidence type="ECO:0000259" key="7">
    <source>
        <dbReference type="SMART" id="SM00963"/>
    </source>
</evidence>
<evidence type="ECO:0000313" key="8">
    <source>
        <dbReference type="EMBL" id="EQD79740.1"/>
    </source>
</evidence>
<name>T1DCD2_9ZZZZ</name>
<protein>
    <submittedName>
        <fullName evidence="8">GTP-binding signal recognition particle G-domain protein</fullName>
    </submittedName>
</protein>
<sequence>DALLSEVARDIQRALLQADVNVELTARLTQRLKARATEEKPPAGANMRDFLIRIIYEEIRNILGENRPYDVKPKRILLVGLFGQGKTTHAAKLARFYQKKGVRADLIAADVHRPAAIDQLEQLARRVNAGFYADRTETRAEEIARAGRARFPDSDVLILDTAGRSGLDEDLLAEIRRCKSAFEPNEVLLVLDAAMGQAAGRSAGAFRPGRGPHGRDPDQDGWVREAGGA</sequence>
<reference evidence="8" key="2">
    <citation type="journal article" date="2014" name="ISME J.">
        <title>Microbial stratification in low pH oxic and suboxic macroscopic growths along an acid mine drainage.</title>
        <authorList>
            <person name="Mendez-Garcia C."/>
            <person name="Mesa V."/>
            <person name="Sprenger R.R."/>
            <person name="Richter M."/>
            <person name="Diez M.S."/>
            <person name="Solano J."/>
            <person name="Bargiela R."/>
            <person name="Golyshina O.V."/>
            <person name="Manteca A."/>
            <person name="Ramos J.L."/>
            <person name="Gallego J.R."/>
            <person name="Llorente I."/>
            <person name="Martins Dos Santos V.A."/>
            <person name="Jensen O.N."/>
            <person name="Pelaez A.I."/>
            <person name="Sanchez J."/>
            <person name="Ferrer M."/>
        </authorList>
    </citation>
    <scope>NUCLEOTIDE SEQUENCE</scope>
</reference>
<keyword evidence="2" id="KW-0547">Nucleotide-binding</keyword>
<dbReference type="InterPro" id="IPR042101">
    <property type="entry name" value="SRP54_N_sf"/>
</dbReference>
<evidence type="ECO:0000256" key="2">
    <source>
        <dbReference type="ARBA" id="ARBA00022741"/>
    </source>
</evidence>
<evidence type="ECO:0000256" key="4">
    <source>
        <dbReference type="SAM" id="MobiDB-lite"/>
    </source>
</evidence>
<gene>
    <name evidence="8" type="ORF">B1B_00050</name>
</gene>
<organism evidence="8">
    <name type="scientific">mine drainage metagenome</name>
    <dbReference type="NCBI Taxonomy" id="410659"/>
    <lineage>
        <taxon>unclassified sequences</taxon>
        <taxon>metagenomes</taxon>
        <taxon>ecological metagenomes</taxon>
    </lineage>
</organism>
<keyword evidence="3" id="KW-0342">GTP-binding</keyword>
<dbReference type="InterPro" id="IPR013822">
    <property type="entry name" value="Signal_recog_particl_SRP54_hlx"/>
</dbReference>
<dbReference type="SUPFAM" id="SSF47364">
    <property type="entry name" value="Domain of the SRP/SRP receptor G-proteins"/>
    <property type="match status" value="1"/>
</dbReference>
<dbReference type="GO" id="GO:0003924">
    <property type="term" value="F:GTPase activity"/>
    <property type="evidence" value="ECO:0007669"/>
    <property type="project" value="InterPro"/>
</dbReference>
<dbReference type="PANTHER" id="PTHR11564">
    <property type="entry name" value="SIGNAL RECOGNITION PARTICLE 54K PROTEIN SRP54"/>
    <property type="match status" value="1"/>
</dbReference>
<accession>T1DCD2</accession>
<feature type="domain" description="Signal recognition particle SRP54 helical bundle" evidence="7">
    <location>
        <begin position="1"/>
        <end position="63"/>
    </location>
</feature>
<feature type="region of interest" description="Disordered" evidence="4">
    <location>
        <begin position="202"/>
        <end position="229"/>
    </location>
</feature>
<evidence type="ECO:0000256" key="3">
    <source>
        <dbReference type="ARBA" id="ARBA00023134"/>
    </source>
</evidence>
<feature type="non-terminal residue" evidence="8">
    <location>
        <position position="1"/>
    </location>
</feature>
<dbReference type="Pfam" id="PF02881">
    <property type="entry name" value="SRP54_N"/>
    <property type="match status" value="1"/>
</dbReference>
<dbReference type="SMART" id="SM00962">
    <property type="entry name" value="SRP54"/>
    <property type="match status" value="1"/>
</dbReference>
<dbReference type="InterPro" id="IPR027417">
    <property type="entry name" value="P-loop_NTPase"/>
</dbReference>
<dbReference type="InterPro" id="IPR000897">
    <property type="entry name" value="SRP54_GTPase_dom"/>
</dbReference>
<feature type="domain" description="AAA+ ATPase" evidence="5">
    <location>
        <begin position="72"/>
        <end position="212"/>
    </location>
</feature>
<dbReference type="GO" id="GO:0005525">
    <property type="term" value="F:GTP binding"/>
    <property type="evidence" value="ECO:0007669"/>
    <property type="project" value="UniProtKB-KW"/>
</dbReference>